<keyword evidence="5" id="KW-1185">Reference proteome</keyword>
<dbReference type="SUPFAM" id="SSF51197">
    <property type="entry name" value="Clavaminate synthase-like"/>
    <property type="match status" value="1"/>
</dbReference>
<comment type="subcellular location">
    <subcellularLocation>
        <location evidence="1">Cytoplasm</location>
    </subcellularLocation>
</comment>
<dbReference type="InterPro" id="IPR003347">
    <property type="entry name" value="JmjC_dom"/>
</dbReference>
<sequence length="222" mass="25561">MRRKRWTLFPPRSTPILRPTRLPYEESSVFSRIDLLHAADDETFVEKSAPRMVILEPGDILLVPKHWWHFVQCLDDGCISVNTWVDLQSDRDDKLSESIISAVISMTKNHLTGHLLNINDDGPDLSDIMNLINAFSSDAPNIEYDENPGDQFLEKFLSKFSDSLIEIPLVNRENYKKQMESRDDARNKIDEDELNERSIVDAIVNAETIAVIKRLLLARKNK</sequence>
<reference evidence="6" key="1">
    <citation type="submission" date="2022-11" db="UniProtKB">
        <authorList>
            <consortium name="WormBaseParasite"/>
        </authorList>
    </citation>
    <scope>IDENTIFICATION</scope>
</reference>
<dbReference type="Pfam" id="PF13621">
    <property type="entry name" value="Cupin_8"/>
    <property type="match status" value="1"/>
</dbReference>
<dbReference type="Proteomes" id="UP000887565">
    <property type="component" value="Unplaced"/>
</dbReference>
<evidence type="ECO:0000256" key="2">
    <source>
        <dbReference type="ARBA" id="ARBA00022490"/>
    </source>
</evidence>
<evidence type="ECO:0000313" key="5">
    <source>
        <dbReference type="Proteomes" id="UP000887565"/>
    </source>
</evidence>
<accession>A0A915L7K9</accession>
<organism evidence="5 6">
    <name type="scientific">Romanomermis culicivorax</name>
    <name type="common">Nematode worm</name>
    <dbReference type="NCBI Taxonomy" id="13658"/>
    <lineage>
        <taxon>Eukaryota</taxon>
        <taxon>Metazoa</taxon>
        <taxon>Ecdysozoa</taxon>
        <taxon>Nematoda</taxon>
        <taxon>Enoplea</taxon>
        <taxon>Dorylaimia</taxon>
        <taxon>Mermithida</taxon>
        <taxon>Mermithoidea</taxon>
        <taxon>Mermithidae</taxon>
        <taxon>Romanomermis</taxon>
    </lineage>
</organism>
<dbReference type="PROSITE" id="PS51184">
    <property type="entry name" value="JMJC"/>
    <property type="match status" value="1"/>
</dbReference>
<name>A0A915L7K9_ROMCU</name>
<dbReference type="AlphaFoldDB" id="A0A915L7K9"/>
<proteinExistence type="predicted"/>
<comment type="function">
    <text evidence="3">May play a role in cellular stress response.</text>
</comment>
<dbReference type="WBParaSite" id="nRc.2.0.1.t46458-RA">
    <property type="protein sequence ID" value="nRc.2.0.1.t46458-RA"/>
    <property type="gene ID" value="nRc.2.0.1.g46458"/>
</dbReference>
<dbReference type="Gene3D" id="2.60.120.10">
    <property type="entry name" value="Jelly Rolls"/>
    <property type="match status" value="1"/>
</dbReference>
<dbReference type="PANTHER" id="PTHR12461:SF43">
    <property type="entry name" value="HSPB1-ASSOCIATED PROTEIN 1"/>
    <property type="match status" value="1"/>
</dbReference>
<evidence type="ECO:0000256" key="1">
    <source>
        <dbReference type="ARBA" id="ARBA00004496"/>
    </source>
</evidence>
<keyword evidence="2" id="KW-0963">Cytoplasm</keyword>
<dbReference type="InterPro" id="IPR041667">
    <property type="entry name" value="Cupin_8"/>
</dbReference>
<dbReference type="PANTHER" id="PTHR12461">
    <property type="entry name" value="HYPOXIA-INDUCIBLE FACTOR 1 ALPHA INHIBITOR-RELATED"/>
    <property type="match status" value="1"/>
</dbReference>
<evidence type="ECO:0000313" key="6">
    <source>
        <dbReference type="WBParaSite" id="nRc.2.0.1.t46458-RA"/>
    </source>
</evidence>
<dbReference type="InterPro" id="IPR014710">
    <property type="entry name" value="RmlC-like_jellyroll"/>
</dbReference>
<dbReference type="GO" id="GO:0005737">
    <property type="term" value="C:cytoplasm"/>
    <property type="evidence" value="ECO:0007669"/>
    <property type="project" value="UniProtKB-SubCell"/>
</dbReference>
<protein>
    <submittedName>
        <fullName evidence="6">JmjC domain-containing protein</fullName>
    </submittedName>
</protein>
<evidence type="ECO:0000259" key="4">
    <source>
        <dbReference type="PROSITE" id="PS51184"/>
    </source>
</evidence>
<evidence type="ECO:0000256" key="3">
    <source>
        <dbReference type="ARBA" id="ARBA00037342"/>
    </source>
</evidence>
<feature type="domain" description="JmjC" evidence="4">
    <location>
        <begin position="1"/>
        <end position="102"/>
    </location>
</feature>